<dbReference type="Proteomes" id="UP000030689">
    <property type="component" value="Unassembled WGS sequence"/>
</dbReference>
<dbReference type="Gramene" id="ESQ38828">
    <property type="protein sequence ID" value="ESQ38828"/>
    <property type="gene ID" value="EUTSA_v10022505mg"/>
</dbReference>
<reference evidence="2 3" key="1">
    <citation type="journal article" date="2013" name="Front. Plant Sci.">
        <title>The Reference Genome of the Halophytic Plant Eutrema salsugineum.</title>
        <authorList>
            <person name="Yang R."/>
            <person name="Jarvis D.E."/>
            <person name="Chen H."/>
            <person name="Beilstein M.A."/>
            <person name="Grimwood J."/>
            <person name="Jenkins J."/>
            <person name="Shu S."/>
            <person name="Prochnik S."/>
            <person name="Xin M."/>
            <person name="Ma C."/>
            <person name="Schmutz J."/>
            <person name="Wing R.A."/>
            <person name="Mitchell-Olds T."/>
            <person name="Schumaker K.S."/>
            <person name="Wang X."/>
        </authorList>
    </citation>
    <scope>NUCLEOTIDE SEQUENCE [LARGE SCALE GENOMIC DNA]</scope>
</reference>
<proteinExistence type="predicted"/>
<feature type="region of interest" description="Disordered" evidence="1">
    <location>
        <begin position="48"/>
        <end position="85"/>
    </location>
</feature>
<dbReference type="AlphaFoldDB" id="V4LGB8"/>
<dbReference type="EMBL" id="KI517523">
    <property type="protein sequence ID" value="ESQ38828.1"/>
    <property type="molecule type" value="Genomic_DNA"/>
</dbReference>
<name>V4LGB8_EUTSA</name>
<protein>
    <submittedName>
        <fullName evidence="2">Uncharacterized protein</fullName>
    </submittedName>
</protein>
<accession>V4LGB8</accession>
<evidence type="ECO:0000313" key="2">
    <source>
        <dbReference type="EMBL" id="ESQ38828.1"/>
    </source>
</evidence>
<gene>
    <name evidence="2" type="ORF">EUTSA_v10022505mg</name>
</gene>
<organism evidence="2 3">
    <name type="scientific">Eutrema salsugineum</name>
    <name type="common">Saltwater cress</name>
    <name type="synonym">Sisymbrium salsugineum</name>
    <dbReference type="NCBI Taxonomy" id="72664"/>
    <lineage>
        <taxon>Eukaryota</taxon>
        <taxon>Viridiplantae</taxon>
        <taxon>Streptophyta</taxon>
        <taxon>Embryophyta</taxon>
        <taxon>Tracheophyta</taxon>
        <taxon>Spermatophyta</taxon>
        <taxon>Magnoliopsida</taxon>
        <taxon>eudicotyledons</taxon>
        <taxon>Gunneridae</taxon>
        <taxon>Pentapetalae</taxon>
        <taxon>rosids</taxon>
        <taxon>malvids</taxon>
        <taxon>Brassicales</taxon>
        <taxon>Brassicaceae</taxon>
        <taxon>Eutremeae</taxon>
        <taxon>Eutrema</taxon>
    </lineage>
</organism>
<sequence length="100" mass="12095">MFKSWQRYQQNIIDHKKKYELFKIHESLEIYTSISFNRNAMEANLKIKSASQSRKKQEIDQIKRDKLYQRRKDRNGQGDDEFDQPEVLNSVVELAIMNDR</sequence>
<keyword evidence="3" id="KW-1185">Reference proteome</keyword>
<evidence type="ECO:0000313" key="3">
    <source>
        <dbReference type="Proteomes" id="UP000030689"/>
    </source>
</evidence>
<dbReference type="KEGG" id="eus:EUTSA_v10022505mg"/>
<evidence type="ECO:0000256" key="1">
    <source>
        <dbReference type="SAM" id="MobiDB-lite"/>
    </source>
</evidence>
<feature type="compositionally biased region" description="Basic and acidic residues" evidence="1">
    <location>
        <begin position="55"/>
        <end position="77"/>
    </location>
</feature>